<dbReference type="EMBL" id="JBHFFA010000002">
    <property type="protein sequence ID" value="KAL2641344.1"/>
    <property type="molecule type" value="Genomic_DNA"/>
</dbReference>
<proteinExistence type="predicted"/>
<sequence length="171" mass="19812">MQILKLVKGDKWLSKLEVLLEQLEENPNFILFCQILNSVLAQMRPENFQHNQLAFYHYAWLGILDPTSHTPDWRNAVEKTMTRQVKGLGVCNEPTCLGPYLTHLYLHFNELHNKKMEGPKKQKAQEQIVTDSDTETEEEVKVKSESPNATWIGEASRSKPHDTKMAMDFNE</sequence>
<accession>A0ABD1Z373</accession>
<name>A0ABD1Z373_9MARC</name>
<keyword evidence="3" id="KW-1185">Reference proteome</keyword>
<dbReference type="Proteomes" id="UP001605036">
    <property type="component" value="Unassembled WGS sequence"/>
</dbReference>
<feature type="region of interest" description="Disordered" evidence="1">
    <location>
        <begin position="116"/>
        <end position="171"/>
    </location>
</feature>
<dbReference type="AlphaFoldDB" id="A0ABD1Z373"/>
<organism evidence="2 3">
    <name type="scientific">Riccia fluitans</name>
    <dbReference type="NCBI Taxonomy" id="41844"/>
    <lineage>
        <taxon>Eukaryota</taxon>
        <taxon>Viridiplantae</taxon>
        <taxon>Streptophyta</taxon>
        <taxon>Embryophyta</taxon>
        <taxon>Marchantiophyta</taxon>
        <taxon>Marchantiopsida</taxon>
        <taxon>Marchantiidae</taxon>
        <taxon>Marchantiales</taxon>
        <taxon>Ricciaceae</taxon>
        <taxon>Riccia</taxon>
    </lineage>
</organism>
<evidence type="ECO:0000256" key="1">
    <source>
        <dbReference type="SAM" id="MobiDB-lite"/>
    </source>
</evidence>
<evidence type="ECO:0000313" key="2">
    <source>
        <dbReference type="EMBL" id="KAL2641344.1"/>
    </source>
</evidence>
<protein>
    <submittedName>
        <fullName evidence="2">Uncharacterized protein</fullName>
    </submittedName>
</protein>
<evidence type="ECO:0000313" key="3">
    <source>
        <dbReference type="Proteomes" id="UP001605036"/>
    </source>
</evidence>
<feature type="compositionally biased region" description="Basic and acidic residues" evidence="1">
    <location>
        <begin position="156"/>
        <end position="165"/>
    </location>
</feature>
<gene>
    <name evidence="2" type="ORF">R1flu_008931</name>
</gene>
<comment type="caution">
    <text evidence="2">The sequence shown here is derived from an EMBL/GenBank/DDBJ whole genome shotgun (WGS) entry which is preliminary data.</text>
</comment>
<reference evidence="2 3" key="1">
    <citation type="submission" date="2024-09" db="EMBL/GenBank/DDBJ databases">
        <title>Chromosome-scale assembly of Riccia fluitans.</title>
        <authorList>
            <person name="Paukszto L."/>
            <person name="Sawicki J."/>
            <person name="Karawczyk K."/>
            <person name="Piernik-Szablinska J."/>
            <person name="Szczecinska M."/>
            <person name="Mazdziarz M."/>
        </authorList>
    </citation>
    <scope>NUCLEOTIDE SEQUENCE [LARGE SCALE GENOMIC DNA]</scope>
    <source>
        <strain evidence="2">Rf_01</strain>
        <tissue evidence="2">Aerial parts of the thallus</tissue>
    </source>
</reference>